<dbReference type="InParanoid" id="A0A165K6D3"/>
<evidence type="ECO:0000256" key="6">
    <source>
        <dbReference type="ARBA" id="ARBA00023157"/>
    </source>
</evidence>
<keyword evidence="6 13" id="KW-1015">Disulfide bond</keyword>
<reference evidence="17 18" key="1">
    <citation type="journal article" date="2016" name="Mol. Biol. Evol.">
        <title>Comparative Genomics of Early-Diverging Mushroom-Forming Fungi Provides Insights into the Origins of Lignocellulose Decay Capabilities.</title>
        <authorList>
            <person name="Nagy L.G."/>
            <person name="Riley R."/>
            <person name="Tritt A."/>
            <person name="Adam C."/>
            <person name="Daum C."/>
            <person name="Floudas D."/>
            <person name="Sun H."/>
            <person name="Yadav J.S."/>
            <person name="Pangilinan J."/>
            <person name="Larsson K.H."/>
            <person name="Matsuura K."/>
            <person name="Barry K."/>
            <person name="Labutti K."/>
            <person name="Kuo R."/>
            <person name="Ohm R.A."/>
            <person name="Bhattacharya S.S."/>
            <person name="Shirouzu T."/>
            <person name="Yoshinaga Y."/>
            <person name="Martin F.M."/>
            <person name="Grigoriev I.V."/>
            <person name="Hibbett D.S."/>
        </authorList>
    </citation>
    <scope>NUCLEOTIDE SEQUENCE [LARGE SCALE GENOMIC DNA]</scope>
    <source>
        <strain evidence="17 18">HHB12029</strain>
    </source>
</reference>
<dbReference type="PANTHER" id="PTHR11742:SF101">
    <property type="entry name" value="MANNOSYL-OLIGOSACCHARIDE ALPHA-1,2-MANNOSIDASE 1B"/>
    <property type="match status" value="1"/>
</dbReference>
<evidence type="ECO:0000256" key="2">
    <source>
        <dbReference type="ARBA" id="ARBA00004922"/>
    </source>
</evidence>
<comment type="catalytic activity">
    <reaction evidence="9">
        <text>N(4)-(alpha-D-Man-(1-&gt;2)-alpha-D-Man-(1-&gt;2)-alpha-D-Man-(1-&gt;3)-[alpha-D-Man-(1-&gt;3)-[alpha-D-Man-(1-&gt;2)-alpha-D-Man-(1-&gt;6)]-alpha-D-Man-(1-&gt;6)]-beta-D-Man-(1-&gt;4)-beta-D-GlcNAc-(1-&gt;4)-beta-D-GlcNAc)-L-asparaginyl-[protein] (N-glucan mannose isomer 8A1,2,3B1,3) + 3 H2O = N(4)-(alpha-D-Man-(1-&gt;3)-[alpha-D-Man-(1-&gt;3)-[alpha-D-Man-(1-&gt;6)]-alpha-D-Man-(1-&gt;6)]-beta-D-Man-(1-&gt;4)-beta-D-GlcNAc-(1-&gt;4)-beta-D-GlcNAc)-L-asparaginyl-[protein] (N-glucan mannose isomer 5A1,2) + 3 beta-D-mannose</text>
        <dbReference type="Rhea" id="RHEA:56028"/>
        <dbReference type="Rhea" id="RHEA-COMP:14358"/>
        <dbReference type="Rhea" id="RHEA-COMP:14367"/>
        <dbReference type="ChEBI" id="CHEBI:15377"/>
        <dbReference type="ChEBI" id="CHEBI:28563"/>
        <dbReference type="ChEBI" id="CHEBI:59087"/>
        <dbReference type="ChEBI" id="CHEBI:60628"/>
        <dbReference type="EC" id="3.2.1.113"/>
    </reaction>
</comment>
<dbReference type="InterPro" id="IPR036026">
    <property type="entry name" value="Seven-hairpin_glycosidases"/>
</dbReference>
<comment type="cofactor">
    <cofactor evidence="1 12">
        <name>Ca(2+)</name>
        <dbReference type="ChEBI" id="CHEBI:29108"/>
    </cofactor>
</comment>
<evidence type="ECO:0000313" key="17">
    <source>
        <dbReference type="EMBL" id="KZV95870.1"/>
    </source>
</evidence>
<dbReference type="AlphaFoldDB" id="A0A165K6D3"/>
<evidence type="ECO:0000256" key="4">
    <source>
        <dbReference type="ARBA" id="ARBA00022729"/>
    </source>
</evidence>
<dbReference type="InterPro" id="IPR050749">
    <property type="entry name" value="Glycosyl_Hydrolase_47"/>
</dbReference>
<dbReference type="STRING" id="1314781.A0A165K6D3"/>
<name>A0A165K6D3_EXIGL</name>
<comment type="catalytic activity">
    <reaction evidence="10">
        <text>N(4)-(alpha-D-Man-(1-&gt;2)-alpha-D-Man-(1-&gt;2)-alpha-D-Man-(1-&gt;3)-[alpha-D-Man-(1-&gt;2)-alpha-D-Man-(1-&gt;3)-[alpha-D-Man-(1-&gt;2)-alpha-D-Man-(1-&gt;6)]-alpha-D-Man-(1-&gt;6)]-beta-D-Man-(1-&gt;4)-beta-D-GlcNAc-(1-&gt;4)-beta-D-GlcNAc)-L-asparaginyl-[protein] (N-glucan mannose isomer 9A1,2,3B1,2,3) + 4 H2O = N(4)-(alpha-D-Man-(1-&gt;3)-[alpha-D-Man-(1-&gt;3)-[alpha-D-Man-(1-&gt;6)]-alpha-D-Man-(1-&gt;6)]-beta-D-Man-(1-&gt;4)-beta-D-GlcNAc-(1-&gt;4)-beta-D-GlcNAc)-L-asparaginyl-[protein] (N-glucan mannose isomer 5A1,2) + 4 beta-D-mannose</text>
        <dbReference type="Rhea" id="RHEA:56008"/>
        <dbReference type="Rhea" id="RHEA-COMP:14356"/>
        <dbReference type="Rhea" id="RHEA-COMP:14367"/>
        <dbReference type="ChEBI" id="CHEBI:15377"/>
        <dbReference type="ChEBI" id="CHEBI:28563"/>
        <dbReference type="ChEBI" id="CHEBI:59087"/>
        <dbReference type="ChEBI" id="CHEBI:139493"/>
        <dbReference type="EC" id="3.2.1.113"/>
    </reaction>
</comment>
<evidence type="ECO:0000256" key="10">
    <source>
        <dbReference type="ARBA" id="ARBA00048605"/>
    </source>
</evidence>
<feature type="disulfide bond" evidence="13">
    <location>
        <begin position="315"/>
        <end position="344"/>
    </location>
</feature>
<dbReference type="InterPro" id="IPR012341">
    <property type="entry name" value="6hp_glycosidase-like_sf"/>
</dbReference>
<evidence type="ECO:0000256" key="8">
    <source>
        <dbReference type="ARBA" id="ARBA00023295"/>
    </source>
</evidence>
<dbReference type="GO" id="GO:0004571">
    <property type="term" value="F:mannosyl-oligosaccharide 1,2-alpha-mannosidase activity"/>
    <property type="evidence" value="ECO:0007669"/>
    <property type="project" value="UniProtKB-EC"/>
</dbReference>
<comment type="pathway">
    <text evidence="2">Protein modification; protein glycosylation.</text>
</comment>
<feature type="active site" description="Proton donor" evidence="11">
    <location>
        <position position="358"/>
    </location>
</feature>
<dbReference type="GO" id="GO:0005975">
    <property type="term" value="P:carbohydrate metabolic process"/>
    <property type="evidence" value="ECO:0007669"/>
    <property type="project" value="InterPro"/>
</dbReference>
<evidence type="ECO:0000256" key="5">
    <source>
        <dbReference type="ARBA" id="ARBA00022801"/>
    </source>
</evidence>
<feature type="region of interest" description="Disordered" evidence="15">
    <location>
        <begin position="496"/>
        <end position="519"/>
    </location>
</feature>
<dbReference type="GO" id="GO:0036503">
    <property type="term" value="P:ERAD pathway"/>
    <property type="evidence" value="ECO:0007669"/>
    <property type="project" value="UniProtKB-ARBA"/>
</dbReference>
<keyword evidence="5 14" id="KW-0378">Hydrolase</keyword>
<feature type="binding site" evidence="12">
    <location>
        <position position="489"/>
    </location>
    <ligand>
        <name>Ca(2+)</name>
        <dbReference type="ChEBI" id="CHEBI:29108"/>
    </ligand>
</feature>
<accession>A0A165K6D3</accession>
<dbReference type="OrthoDB" id="8118055at2759"/>
<proteinExistence type="inferred from homology"/>
<dbReference type="Proteomes" id="UP000077266">
    <property type="component" value="Unassembled WGS sequence"/>
</dbReference>
<evidence type="ECO:0000256" key="15">
    <source>
        <dbReference type="SAM" id="MobiDB-lite"/>
    </source>
</evidence>
<keyword evidence="7" id="KW-0325">Glycoprotein</keyword>
<dbReference type="SUPFAM" id="SSF48225">
    <property type="entry name" value="Seven-hairpin glycosidases"/>
    <property type="match status" value="1"/>
</dbReference>
<keyword evidence="18" id="KW-1185">Reference proteome</keyword>
<keyword evidence="12" id="KW-0106">Calcium</keyword>
<keyword evidence="12" id="KW-0479">Metal-binding</keyword>
<keyword evidence="4 16" id="KW-0732">Signal</keyword>
<evidence type="ECO:0000256" key="3">
    <source>
        <dbReference type="ARBA" id="ARBA00007658"/>
    </source>
</evidence>
<dbReference type="EMBL" id="KV425950">
    <property type="protein sequence ID" value="KZV95870.1"/>
    <property type="molecule type" value="Genomic_DNA"/>
</dbReference>
<gene>
    <name evidence="17" type="ORF">EXIGLDRAFT_734359</name>
</gene>
<evidence type="ECO:0000313" key="18">
    <source>
        <dbReference type="Proteomes" id="UP000077266"/>
    </source>
</evidence>
<feature type="signal peptide" evidence="16">
    <location>
        <begin position="1"/>
        <end position="18"/>
    </location>
</feature>
<dbReference type="GO" id="GO:0005509">
    <property type="term" value="F:calcium ion binding"/>
    <property type="evidence" value="ECO:0007669"/>
    <property type="project" value="InterPro"/>
</dbReference>
<feature type="active site" evidence="11">
    <location>
        <position position="250"/>
    </location>
</feature>
<feature type="active site" description="Proton donor" evidence="11">
    <location>
        <position position="119"/>
    </location>
</feature>
<dbReference type="PRINTS" id="PR00747">
    <property type="entry name" value="GLYHDRLASE47"/>
</dbReference>
<feature type="active site" evidence="11">
    <location>
        <position position="400"/>
    </location>
</feature>
<dbReference type="EC" id="3.2.1.-" evidence="14"/>
<evidence type="ECO:0000256" key="7">
    <source>
        <dbReference type="ARBA" id="ARBA00023180"/>
    </source>
</evidence>
<evidence type="ECO:0000256" key="16">
    <source>
        <dbReference type="SAM" id="SignalP"/>
    </source>
</evidence>
<organism evidence="17 18">
    <name type="scientific">Exidia glandulosa HHB12029</name>
    <dbReference type="NCBI Taxonomy" id="1314781"/>
    <lineage>
        <taxon>Eukaryota</taxon>
        <taxon>Fungi</taxon>
        <taxon>Dikarya</taxon>
        <taxon>Basidiomycota</taxon>
        <taxon>Agaricomycotina</taxon>
        <taxon>Agaricomycetes</taxon>
        <taxon>Auriculariales</taxon>
        <taxon>Exidiaceae</taxon>
        <taxon>Exidia</taxon>
    </lineage>
</organism>
<evidence type="ECO:0000256" key="14">
    <source>
        <dbReference type="RuleBase" id="RU361193"/>
    </source>
</evidence>
<comment type="similarity">
    <text evidence="3 14">Belongs to the glycosyl hydrolase 47 family.</text>
</comment>
<evidence type="ECO:0000256" key="9">
    <source>
        <dbReference type="ARBA" id="ARBA00047669"/>
    </source>
</evidence>
<dbReference type="Pfam" id="PF01532">
    <property type="entry name" value="Glyco_hydro_47"/>
    <property type="match status" value="1"/>
</dbReference>
<protein>
    <recommendedName>
        <fullName evidence="14">alpha-1,2-Mannosidase</fullName>
        <ecNumber evidence="14">3.2.1.-</ecNumber>
    </recommendedName>
</protein>
<dbReference type="InterPro" id="IPR001382">
    <property type="entry name" value="Glyco_hydro_47"/>
</dbReference>
<dbReference type="PANTHER" id="PTHR11742">
    <property type="entry name" value="MANNOSYL-OLIGOSACCHARIDE ALPHA-1,2-MANNOSIDASE-RELATED"/>
    <property type="match status" value="1"/>
</dbReference>
<dbReference type="Gene3D" id="1.50.10.10">
    <property type="match status" value="1"/>
</dbReference>
<evidence type="ECO:0000256" key="11">
    <source>
        <dbReference type="PIRSR" id="PIRSR601382-1"/>
    </source>
</evidence>
<dbReference type="GO" id="GO:0005783">
    <property type="term" value="C:endoplasmic reticulum"/>
    <property type="evidence" value="ECO:0007669"/>
    <property type="project" value="TreeGrafter"/>
</dbReference>
<keyword evidence="8 14" id="KW-0326">Glycosidase</keyword>
<feature type="chain" id="PRO_5007860568" description="alpha-1,2-Mannosidase" evidence="16">
    <location>
        <begin position="19"/>
        <end position="519"/>
    </location>
</feature>
<evidence type="ECO:0000256" key="1">
    <source>
        <dbReference type="ARBA" id="ARBA00001913"/>
    </source>
</evidence>
<sequence length="519" mass="56542">MRTTGFATLALYVSLATARAVQLEGLTVPEEYASNKDDVVTIFKDAFAAYQKFAFGHDDVKPVSGGFLDSRNGWGATVADALGTMLIMGLDDLYAIGLNHTANIDFSKSKTASTVSVFETTIRYVGGMLSAYELGGKKDDILIQKAQEVADKLAFAWVGENAMPYGFVNFDTNTPTVANSNIAEAGTLIIEWDRLTEYTKNATYLALAEKSMRAIATRNDTLLPGLAGQGVNPTDGTFSSKYISWGGASDSYFEYLLKYARLTNNADTLWIETWKTAVDSSLKSLAKRTTVGNWLMLADMDDQSRIRHVSSHLACFHGGNFILGGQLLNNDTIVKAGLELTDACINTYTSTATGIGPEAFAFISSDGNFTGGSTPSADQIDFNEKNGFYITSGQYILRPEVMESNFYAWRATGDTKYLDNAAAFVKQLQATARVPSSGGYAALNDVNKAAGGGFIDDTESFFFAEVLKYLYLTFDDPAHISLDEWTFNTESHPFQAPTELPSYDPSETGPVRCTKTKRR</sequence>
<dbReference type="FunFam" id="1.50.10.10:FF:000047">
    <property type="entry name" value="Mannosyl-oligosaccharide alpha-1,2-mannosidase"/>
    <property type="match status" value="1"/>
</dbReference>
<evidence type="ECO:0000256" key="12">
    <source>
        <dbReference type="PIRSR" id="PIRSR601382-2"/>
    </source>
</evidence>
<evidence type="ECO:0000256" key="13">
    <source>
        <dbReference type="PIRSR" id="PIRSR601382-3"/>
    </source>
</evidence>
<dbReference type="GO" id="GO:0016020">
    <property type="term" value="C:membrane"/>
    <property type="evidence" value="ECO:0007669"/>
    <property type="project" value="InterPro"/>
</dbReference>